<proteinExistence type="predicted"/>
<name>A0A4S4AVW7_9RHOO</name>
<reference evidence="2 3" key="1">
    <citation type="submission" date="2019-04" db="EMBL/GenBank/DDBJ databases">
        <title>Azoarcus rhizosphaerae sp. nov. isolated from rhizosphere of Ficus religiosa.</title>
        <authorList>
            <person name="Lin S.-Y."/>
            <person name="Hameed A."/>
            <person name="Hsu Y.-H."/>
            <person name="Young C.-C."/>
        </authorList>
    </citation>
    <scope>NUCLEOTIDE SEQUENCE [LARGE SCALE GENOMIC DNA]</scope>
    <source>
        <strain evidence="2 3">CC-YHH848</strain>
    </source>
</reference>
<organism evidence="2 3">
    <name type="scientific">Pseudothauera rhizosphaerae</name>
    <dbReference type="NCBI Taxonomy" id="2565932"/>
    <lineage>
        <taxon>Bacteria</taxon>
        <taxon>Pseudomonadati</taxon>
        <taxon>Pseudomonadota</taxon>
        <taxon>Betaproteobacteria</taxon>
        <taxon>Rhodocyclales</taxon>
        <taxon>Zoogloeaceae</taxon>
        <taxon>Pseudothauera</taxon>
    </lineage>
</organism>
<evidence type="ECO:0000313" key="3">
    <source>
        <dbReference type="Proteomes" id="UP000307956"/>
    </source>
</evidence>
<evidence type="ECO:0000259" key="1">
    <source>
        <dbReference type="Pfam" id="PF13649"/>
    </source>
</evidence>
<dbReference type="Pfam" id="PF13649">
    <property type="entry name" value="Methyltransf_25"/>
    <property type="match status" value="1"/>
</dbReference>
<dbReference type="AlphaFoldDB" id="A0A4S4AVW7"/>
<gene>
    <name evidence="2" type="ORF">E6O51_04685</name>
</gene>
<dbReference type="Gene3D" id="3.40.50.150">
    <property type="entry name" value="Vaccinia Virus protein VP39"/>
    <property type="match status" value="1"/>
</dbReference>
<accession>A0A4S4AVW7</accession>
<dbReference type="CDD" id="cd02440">
    <property type="entry name" value="AdoMet_MTases"/>
    <property type="match status" value="1"/>
</dbReference>
<keyword evidence="2" id="KW-0489">Methyltransferase</keyword>
<dbReference type="InterPro" id="IPR041698">
    <property type="entry name" value="Methyltransf_25"/>
</dbReference>
<dbReference type="RefSeq" id="WP_136383816.1">
    <property type="nucleotide sequence ID" value="NZ_SSOD01000003.1"/>
</dbReference>
<protein>
    <submittedName>
        <fullName evidence="2">Class I SAM-dependent methyltransferase</fullName>
    </submittedName>
</protein>
<keyword evidence="3" id="KW-1185">Reference proteome</keyword>
<feature type="domain" description="Methyltransferase" evidence="1">
    <location>
        <begin position="20"/>
        <end position="104"/>
    </location>
</feature>
<evidence type="ECO:0000313" key="2">
    <source>
        <dbReference type="EMBL" id="THF63365.1"/>
    </source>
</evidence>
<comment type="caution">
    <text evidence="2">The sequence shown here is derived from an EMBL/GenBank/DDBJ whole genome shotgun (WGS) entry which is preliminary data.</text>
</comment>
<dbReference type="Proteomes" id="UP000307956">
    <property type="component" value="Unassembled WGS sequence"/>
</dbReference>
<dbReference type="GO" id="GO:0032259">
    <property type="term" value="P:methylation"/>
    <property type="evidence" value="ECO:0007669"/>
    <property type="project" value="UniProtKB-KW"/>
</dbReference>
<dbReference type="EMBL" id="SSOD01000003">
    <property type="protein sequence ID" value="THF63365.1"/>
    <property type="molecule type" value="Genomic_DNA"/>
</dbReference>
<dbReference type="OrthoDB" id="9804312at2"/>
<keyword evidence="2" id="KW-0808">Transferase</keyword>
<dbReference type="InterPro" id="IPR029063">
    <property type="entry name" value="SAM-dependent_MTases_sf"/>
</dbReference>
<dbReference type="GO" id="GO:0008168">
    <property type="term" value="F:methyltransferase activity"/>
    <property type="evidence" value="ECO:0007669"/>
    <property type="project" value="UniProtKB-KW"/>
</dbReference>
<dbReference type="SUPFAM" id="SSF53335">
    <property type="entry name" value="S-adenosyl-L-methionine-dependent methyltransferases"/>
    <property type="match status" value="1"/>
</dbReference>
<sequence>MQPSPWVVRFAPLIRAGGRVLDVACGSGRHARWLAGRGYAVEAADRDAEALAALRGTAGVTTRHADLEEGAWPYAGAQFDGIVVANYLYRPRFADLLACLAPGGVLLYETFMAGNERFGKPSSPDFLLRPNELLERVAGDCTVVAFEQGEVALPRPAVVQRVCALRGDGRAAVFLPLQGGG</sequence>